<dbReference type="GO" id="GO:0045893">
    <property type="term" value="P:positive regulation of DNA-templated transcription"/>
    <property type="evidence" value="ECO:0007669"/>
    <property type="project" value="UniProtKB-ARBA"/>
</dbReference>
<feature type="compositionally biased region" description="Basic residues" evidence="10">
    <location>
        <begin position="169"/>
        <end position="182"/>
    </location>
</feature>
<dbReference type="GO" id="GO:0005634">
    <property type="term" value="C:nucleus"/>
    <property type="evidence" value="ECO:0007669"/>
    <property type="project" value="UniProtKB-SubCell"/>
</dbReference>
<evidence type="ECO:0000256" key="2">
    <source>
        <dbReference type="ARBA" id="ARBA00005562"/>
    </source>
</evidence>
<dbReference type="Pfam" id="PF12310">
    <property type="entry name" value="Elf-1_N"/>
    <property type="match status" value="1"/>
</dbReference>
<proteinExistence type="inferred from homology"/>
<evidence type="ECO:0000259" key="11">
    <source>
        <dbReference type="PROSITE" id="PS50061"/>
    </source>
</evidence>
<organism evidence="12 13">
    <name type="scientific">Microcebus murinus</name>
    <name type="common">Gray mouse lemur</name>
    <name type="synonym">Lemur murinus</name>
    <dbReference type="NCBI Taxonomy" id="30608"/>
    <lineage>
        <taxon>Eukaryota</taxon>
        <taxon>Metazoa</taxon>
        <taxon>Chordata</taxon>
        <taxon>Craniata</taxon>
        <taxon>Vertebrata</taxon>
        <taxon>Euteleostomi</taxon>
        <taxon>Mammalia</taxon>
        <taxon>Eutheria</taxon>
        <taxon>Euarchontoglires</taxon>
        <taxon>Primates</taxon>
        <taxon>Strepsirrhini</taxon>
        <taxon>Lemuriformes</taxon>
        <taxon>Cheirogaleidae</taxon>
        <taxon>Microcebus</taxon>
    </lineage>
</organism>
<accession>A0A8C5V666</accession>
<dbReference type="GeneTree" id="ENSGT00940000161870"/>
<sequence length="642" mass="68938">MAITLQPSDLIFEFASNGMDDIHQLEDPSVFPAVIVEQVPYPELLHLCSGLELDDIHNGIITDGTLCMTQDQILEGSFLLADDNEATSHTMSTTEVLLNVESPNNILDEKQIFSTSEMLPDSDPAPAVTLPNYLFPASEPGALNRAGDTSDQEGHSLEEKVPREESAKKTGKSKKRIRKTKGNRSTSPVTDPSIPIRKKSKDGKGSTIYLWEFLLALLQDRNTCPKYIKWTQREKGIFKLVDSKAVSKLWGKQKNKPDMNYETMGRALRYYYQRGILAKVEGQRLVYQFKEMPKDLVVIEDEDERSEATAAPPQASTSTTRRASSRSCPPGQERLFLGEAKGPARWSPAICESGIGTVSRRGDPHYLHHACLPSGEPGQTHQSCEPPSLQKRGSALTLQTIPLTRVLTSGAPASTTASTQLVLQSVPPASTFKDTFALQASFPLSASFPDSQVAAPGAPLILSGLPQLLAGANRPTNPAPPSVTGAGPAVPSSPAPGTVIAAFIRTSGTTAAPGVKEGPLRSSSYVQGMVTGAPMEGLLVPEETLRELLRDQAHLQPLPTQVVSRGSHNLSLLGNQTFSPPSRPTVGLTPVAELELSSGSGSLFMAEPSVTASGSLLARSPTPAPFSPFNPTSLIKMEPHDM</sequence>
<evidence type="ECO:0000256" key="3">
    <source>
        <dbReference type="ARBA" id="ARBA00022553"/>
    </source>
</evidence>
<dbReference type="GO" id="GO:0043565">
    <property type="term" value="F:sequence-specific DNA binding"/>
    <property type="evidence" value="ECO:0007669"/>
    <property type="project" value="InterPro"/>
</dbReference>
<reference evidence="12" key="1">
    <citation type="submission" date="2016-12" db="EMBL/GenBank/DDBJ databases">
        <title>Mouse lemur reference genome and diversity panel.</title>
        <authorList>
            <person name="Harris R."/>
            <person name="Larsen P."/>
            <person name="Liu Y."/>
            <person name="Hughes D.S."/>
            <person name="Murali S."/>
            <person name="Raveendran M."/>
            <person name="Korchina V."/>
            <person name="Wang M."/>
            <person name="Jhangiani S."/>
            <person name="Bandaranaike D."/>
            <person name="Bellair M."/>
            <person name="Blankenburg K."/>
            <person name="Chao H."/>
            <person name="Dahdouli M."/>
            <person name="Dinh H."/>
            <person name="Doddapaneni H."/>
            <person name="English A."/>
            <person name="Firestine M."/>
            <person name="Gnanaolivu R."/>
            <person name="Gross S."/>
            <person name="Hernandez B."/>
            <person name="Javaid M."/>
            <person name="Jayaseelan J."/>
            <person name="Jones J."/>
            <person name="Khan Z."/>
            <person name="Kovar C."/>
            <person name="Kurapati P."/>
            <person name="Le B."/>
            <person name="Lee S."/>
            <person name="Li M."/>
            <person name="Mathew T."/>
            <person name="Narasimhan A."/>
            <person name="Ngo D."/>
            <person name="Nguyen L."/>
            <person name="Okwuonu G."/>
            <person name="Ongeri F."/>
            <person name="Osuji N."/>
            <person name="Pu L.-L."/>
            <person name="Puazo M."/>
            <person name="Quiroz J."/>
            <person name="Raj R."/>
            <person name="Rajbhandari K."/>
            <person name="Reid J.G."/>
            <person name="Santibanez J."/>
            <person name="Sexton D."/>
            <person name="Skinner E."/>
            <person name="Vee V."/>
            <person name="Weissenberger G."/>
            <person name="Wu Y."/>
            <person name="Xin Y."/>
            <person name="Han Y."/>
            <person name="Campbell C."/>
            <person name="Brown A."/>
            <person name="Sullivan B."/>
            <person name="Shelton J."/>
            <person name="Brown S."/>
            <person name="Dudchenko O."/>
            <person name="Machol I."/>
            <person name="Durand N."/>
            <person name="Shamim M."/>
            <person name="Lieberman A."/>
            <person name="Muzny D.M."/>
            <person name="Richards S."/>
            <person name="Yoder A."/>
            <person name="Worley K.C."/>
            <person name="Rogers J."/>
            <person name="Gibbs R.A."/>
        </authorList>
    </citation>
    <scope>NUCLEOTIDE SEQUENCE [LARGE SCALE GENOMIC DNA]</scope>
</reference>
<evidence type="ECO:0000313" key="12">
    <source>
        <dbReference type="Ensembl" id="ENSMICP00000014579.3"/>
    </source>
</evidence>
<evidence type="ECO:0000256" key="6">
    <source>
        <dbReference type="ARBA" id="ARBA00023159"/>
    </source>
</evidence>
<dbReference type="Gene3D" id="1.10.10.10">
    <property type="entry name" value="Winged helix-like DNA-binding domain superfamily/Winged helix DNA-binding domain"/>
    <property type="match status" value="1"/>
</dbReference>
<gene>
    <name evidence="12" type="primary">ELF4</name>
</gene>
<evidence type="ECO:0000256" key="9">
    <source>
        <dbReference type="RuleBase" id="RU004019"/>
    </source>
</evidence>
<dbReference type="InterPro" id="IPR022084">
    <property type="entry name" value="TF_Elf_N"/>
</dbReference>
<dbReference type="InterPro" id="IPR036388">
    <property type="entry name" value="WH-like_DNA-bd_sf"/>
</dbReference>
<dbReference type="SMART" id="SM00413">
    <property type="entry name" value="ETS"/>
    <property type="match status" value="1"/>
</dbReference>
<feature type="region of interest" description="Disordered" evidence="10">
    <location>
        <begin position="139"/>
        <end position="202"/>
    </location>
</feature>
<dbReference type="PROSITE" id="PS50061">
    <property type="entry name" value="ETS_DOMAIN_3"/>
    <property type="match status" value="1"/>
</dbReference>
<feature type="region of interest" description="Disordered" evidence="10">
    <location>
        <begin position="303"/>
        <end position="333"/>
    </location>
</feature>
<protein>
    <submittedName>
        <fullName evidence="12">E74 like ETS transcription factor 4</fullName>
    </submittedName>
</protein>
<dbReference type="PROSITE" id="PS00345">
    <property type="entry name" value="ETS_DOMAIN_1"/>
    <property type="match status" value="1"/>
</dbReference>
<dbReference type="FunFam" id="1.10.10.10:FF:000066">
    <property type="entry name" value="ETS-related transcription factor Elf-2 isoform X1"/>
    <property type="match status" value="1"/>
</dbReference>
<evidence type="ECO:0000256" key="5">
    <source>
        <dbReference type="ARBA" id="ARBA00023125"/>
    </source>
</evidence>
<dbReference type="Proteomes" id="UP000694394">
    <property type="component" value="Chromosome X"/>
</dbReference>
<evidence type="ECO:0000313" key="13">
    <source>
        <dbReference type="Proteomes" id="UP000694394"/>
    </source>
</evidence>
<dbReference type="InterPro" id="IPR000418">
    <property type="entry name" value="Ets_dom"/>
</dbReference>
<dbReference type="SUPFAM" id="SSF46785">
    <property type="entry name" value="Winged helix' DNA-binding domain"/>
    <property type="match status" value="1"/>
</dbReference>
<feature type="compositionally biased region" description="Low complexity" evidence="10">
    <location>
        <begin position="308"/>
        <end position="327"/>
    </location>
</feature>
<comment type="similarity">
    <text evidence="2 9">Belongs to the ETS family.</text>
</comment>
<dbReference type="Pfam" id="PF00178">
    <property type="entry name" value="Ets"/>
    <property type="match status" value="1"/>
</dbReference>
<evidence type="ECO:0000256" key="10">
    <source>
        <dbReference type="SAM" id="MobiDB-lite"/>
    </source>
</evidence>
<comment type="subcellular location">
    <subcellularLocation>
        <location evidence="1 9">Nucleus</location>
    </subcellularLocation>
</comment>
<dbReference type="PANTHER" id="PTHR11849:SF170">
    <property type="entry name" value="ETS-RELATED TRANSCRIPTION FACTOR ELF-4"/>
    <property type="match status" value="1"/>
</dbReference>
<keyword evidence="6" id="KW-0010">Activator</keyword>
<name>A0A8C5V666_MICMU</name>
<keyword evidence="3" id="KW-0597">Phosphoprotein</keyword>
<keyword evidence="13" id="KW-1185">Reference proteome</keyword>
<dbReference type="PROSITE" id="PS00346">
    <property type="entry name" value="ETS_DOMAIN_2"/>
    <property type="match status" value="1"/>
</dbReference>
<dbReference type="InterPro" id="IPR036390">
    <property type="entry name" value="WH_DNA-bd_sf"/>
</dbReference>
<dbReference type="InterPro" id="IPR046328">
    <property type="entry name" value="ETS_fam"/>
</dbReference>
<feature type="domain" description="ETS" evidence="11">
    <location>
        <begin position="208"/>
        <end position="290"/>
    </location>
</feature>
<reference evidence="12" key="2">
    <citation type="submission" date="2025-08" db="UniProtKB">
        <authorList>
            <consortium name="Ensembl"/>
        </authorList>
    </citation>
    <scope>IDENTIFICATION</scope>
</reference>
<dbReference type="Ensembl" id="ENSMICT00000015994.3">
    <property type="protein sequence ID" value="ENSMICP00000014579.3"/>
    <property type="gene ID" value="ENSMICG00000007427.3"/>
</dbReference>
<feature type="compositionally biased region" description="Basic and acidic residues" evidence="10">
    <location>
        <begin position="152"/>
        <end position="168"/>
    </location>
</feature>
<dbReference type="AlphaFoldDB" id="A0A8C5V666"/>
<dbReference type="GO" id="GO:0000981">
    <property type="term" value="F:DNA-binding transcription factor activity, RNA polymerase II-specific"/>
    <property type="evidence" value="ECO:0007669"/>
    <property type="project" value="TreeGrafter"/>
</dbReference>
<dbReference type="GO" id="GO:0030154">
    <property type="term" value="P:cell differentiation"/>
    <property type="evidence" value="ECO:0007669"/>
    <property type="project" value="TreeGrafter"/>
</dbReference>
<dbReference type="EMBL" id="ABDC03034797">
    <property type="status" value="NOT_ANNOTATED_CDS"/>
    <property type="molecule type" value="Genomic_DNA"/>
</dbReference>
<keyword evidence="7" id="KW-0804">Transcription</keyword>
<evidence type="ECO:0000256" key="8">
    <source>
        <dbReference type="ARBA" id="ARBA00023242"/>
    </source>
</evidence>
<dbReference type="PANTHER" id="PTHR11849">
    <property type="entry name" value="ETS"/>
    <property type="match status" value="1"/>
</dbReference>
<keyword evidence="5 9" id="KW-0238">DNA-binding</keyword>
<reference evidence="12" key="3">
    <citation type="submission" date="2025-09" db="UniProtKB">
        <authorList>
            <consortium name="Ensembl"/>
        </authorList>
    </citation>
    <scope>IDENTIFICATION</scope>
</reference>
<evidence type="ECO:0000256" key="1">
    <source>
        <dbReference type="ARBA" id="ARBA00004123"/>
    </source>
</evidence>
<evidence type="ECO:0000256" key="4">
    <source>
        <dbReference type="ARBA" id="ARBA00023015"/>
    </source>
</evidence>
<keyword evidence="8 9" id="KW-0539">Nucleus</keyword>
<keyword evidence="4" id="KW-0805">Transcription regulation</keyword>
<feature type="region of interest" description="Disordered" evidence="10">
    <location>
        <begin position="621"/>
        <end position="642"/>
    </location>
</feature>
<evidence type="ECO:0000256" key="7">
    <source>
        <dbReference type="ARBA" id="ARBA00023163"/>
    </source>
</evidence>
<dbReference type="PRINTS" id="PR00454">
    <property type="entry name" value="ETSDOMAIN"/>
</dbReference>